<sequence length="175" mass="19237">MTALDALYQLVAEGKHIPLPCSGIHTESRRPCQMPAKRLLVAGCVHEHLGLFLICAGHDAEQDQNCHECWAAGHECDMAEIVNPPVDVEAWLADLISPADPEGVDMAEWREFVRAHLHDLVPARLRTLNATCDSCERCTWNPGPDCGKGDHPHCPRCGHCTYRHTEQTAETGAAS</sequence>
<keyword evidence="2" id="KW-1185">Reference proteome</keyword>
<dbReference type="AlphaFoldDB" id="A0A1I0EYH9"/>
<gene>
    <name evidence="1" type="ORF">SAMN05421811_103237</name>
</gene>
<dbReference type="STRING" id="568860.SAMN05421811_103237"/>
<evidence type="ECO:0000313" key="2">
    <source>
        <dbReference type="Proteomes" id="UP000199361"/>
    </source>
</evidence>
<evidence type="ECO:0000313" key="1">
    <source>
        <dbReference type="EMBL" id="SET50006.1"/>
    </source>
</evidence>
<dbReference type="RefSeq" id="WP_091079474.1">
    <property type="nucleotide sequence ID" value="NZ_FOHX01000003.1"/>
</dbReference>
<protein>
    <submittedName>
        <fullName evidence="1">Uncharacterized protein</fullName>
    </submittedName>
</protein>
<dbReference type="EMBL" id="FOHX01000003">
    <property type="protein sequence ID" value="SET50006.1"/>
    <property type="molecule type" value="Genomic_DNA"/>
</dbReference>
<proteinExistence type="predicted"/>
<reference evidence="1 2" key="1">
    <citation type="submission" date="2016-10" db="EMBL/GenBank/DDBJ databases">
        <authorList>
            <person name="de Groot N.N."/>
        </authorList>
    </citation>
    <scope>NUCLEOTIDE SEQUENCE [LARGE SCALE GENOMIC DNA]</scope>
    <source>
        <strain evidence="1 2">CGMCC 4.5598</strain>
    </source>
</reference>
<organism evidence="1 2">
    <name type="scientific">Nonomuraea wenchangensis</name>
    <dbReference type="NCBI Taxonomy" id="568860"/>
    <lineage>
        <taxon>Bacteria</taxon>
        <taxon>Bacillati</taxon>
        <taxon>Actinomycetota</taxon>
        <taxon>Actinomycetes</taxon>
        <taxon>Streptosporangiales</taxon>
        <taxon>Streptosporangiaceae</taxon>
        <taxon>Nonomuraea</taxon>
    </lineage>
</organism>
<name>A0A1I0EYH9_9ACTN</name>
<dbReference type="Proteomes" id="UP000199361">
    <property type="component" value="Unassembled WGS sequence"/>
</dbReference>
<accession>A0A1I0EYH9</accession>